<evidence type="ECO:0000313" key="6">
    <source>
        <dbReference type="Proteomes" id="UP000440224"/>
    </source>
</evidence>
<feature type="compositionally biased region" description="Basic and acidic residues" evidence="2">
    <location>
        <begin position="633"/>
        <end position="652"/>
    </location>
</feature>
<feature type="compositionally biased region" description="Low complexity" evidence="2">
    <location>
        <begin position="693"/>
        <end position="733"/>
    </location>
</feature>
<keyword evidence="3" id="KW-0732">Signal</keyword>
<dbReference type="AlphaFoldDB" id="A0A6N7PVW9"/>
<keyword evidence="1" id="KW-0802">TPR repeat</keyword>
<gene>
    <name evidence="5" type="ORF">GF068_20195</name>
</gene>
<feature type="domain" description="VIT" evidence="4">
    <location>
        <begin position="72"/>
        <end position="200"/>
    </location>
</feature>
<dbReference type="InterPro" id="IPR011990">
    <property type="entry name" value="TPR-like_helical_dom_sf"/>
</dbReference>
<comment type="caution">
    <text evidence="5">The sequence shown here is derived from an EMBL/GenBank/DDBJ whole genome shotgun (WGS) entry which is preliminary data.</text>
</comment>
<reference evidence="5 6" key="1">
    <citation type="submission" date="2019-10" db="EMBL/GenBank/DDBJ databases">
        <title>A soil myxobacterium in the family Polyangiaceae.</title>
        <authorList>
            <person name="Li Y."/>
            <person name="Wang J."/>
        </authorList>
    </citation>
    <scope>NUCLEOTIDE SEQUENCE [LARGE SCALE GENOMIC DNA]</scope>
    <source>
        <strain evidence="5 6">DSM 14734</strain>
    </source>
</reference>
<accession>A0A6N7PVW9</accession>
<feature type="repeat" description="TPR" evidence="1">
    <location>
        <begin position="819"/>
        <end position="852"/>
    </location>
</feature>
<dbReference type="OrthoDB" id="310294at2"/>
<dbReference type="Gene3D" id="1.25.40.10">
    <property type="entry name" value="Tetratricopeptide repeat domain"/>
    <property type="match status" value="1"/>
</dbReference>
<protein>
    <recommendedName>
        <fullName evidence="4">VIT domain-containing protein</fullName>
    </recommendedName>
</protein>
<proteinExistence type="predicted"/>
<keyword evidence="6" id="KW-1185">Reference proteome</keyword>
<dbReference type="SUPFAM" id="SSF48452">
    <property type="entry name" value="TPR-like"/>
    <property type="match status" value="1"/>
</dbReference>
<dbReference type="PROSITE" id="PS50005">
    <property type="entry name" value="TPR"/>
    <property type="match status" value="1"/>
</dbReference>
<dbReference type="PROSITE" id="PS51257">
    <property type="entry name" value="PROKAR_LIPOPROTEIN"/>
    <property type="match status" value="1"/>
</dbReference>
<evidence type="ECO:0000256" key="2">
    <source>
        <dbReference type="SAM" id="MobiDB-lite"/>
    </source>
</evidence>
<dbReference type="InterPro" id="IPR013694">
    <property type="entry name" value="VIT"/>
</dbReference>
<dbReference type="Gene3D" id="3.40.50.410">
    <property type="entry name" value="von Willebrand factor, type A domain"/>
    <property type="match status" value="1"/>
</dbReference>
<evidence type="ECO:0000259" key="4">
    <source>
        <dbReference type="PROSITE" id="PS51468"/>
    </source>
</evidence>
<sequence>MRRRLSRLALLVLAQALASCGPGPTIVTGPQSAAFGGAAGEQEATLGDLPVVPVRWEVIPAAPLEVAGGDRGGAPVSLTSPDGVGLVIESLDVAAAVLDPLAFTELHFVFKNPEPRTIEGRFELVLPPGATISRFAMKNADGWKEGEVVELQAARVAYEDFLHRKADPALLEKQAGNRFQARVFPIPASGEKEIIVSYSQSLASRADPYRAHLRGLPRLGKFDMRVIERRRGDKGEPVRRMHAFKQANFAPDRDFVLPLGASASAVGLRHEELAVARVTPVAENRPEPVRNLLVLLDTSASRALDLEAQAERLAALLAALPDEMGSDMPIAVACFDQALEPVYMGPRRGFGRKEIEAILRRKALGASDLGLALGSAAGYVKKQGGKFTRALLLTDGIPTAGPTKAADLAAELGRLKDAGIRRLDALVAGGIRDEALLHGLTTGTFPQDGVVLDAAESPQKLAERLGRATVSGLRVHVPGAKWVYPEKLDGVQPGDEALVFAEIPPSAPFEVEVKGPSGTARTKIQTDFAERPLLERAATRANIERLSREMDAATDEGRREALRREIISLSTRFRVLSDLTALLVLETEDDYARFGIDRTALADILVVGRSGVELMQRKGGPVTIATSPADGAEDTKTVARNGDEKERKKKDTGGAPSPPAAAPVAEAEPPPPPPPPPPSETLSREALKEEAAPEPAQQAPAAEARPAPSPPRAAAKPAPAATATAGAARPGSRNHAVPLTDPRGNGSAGAASPSWRPPPERRPPPPPRDEFEEDDDATDKGVAPYEGKFADVMNLVQAKKHTEALAMAAAWHKDEPGDALALVALGEAFEGLGDLGQAARAYGSIIDLFPSRADLRRFAGARLERIGNREGGVPFLVVDNYEKAVASRPDHPSGHRLLAFALARAGQFVEAFEVITEAFLRRYPSGRFAGVRRVLADDVGILAAALIRAKPERRAAVEKTLRELGVPLATRASLRFVLTWETDANDVDFHIRDGRRGHAYYSRRKLRSGGELFADVTTGYGPECFAIDGRAAAYPYKLQAHYYSKGPMGYGMGKLQIVEHDGNGELRMEERPFVVMTDRAFVDLGVVNGKLPAPPR</sequence>
<dbReference type="PROSITE" id="PS51468">
    <property type="entry name" value="VIT"/>
    <property type="match status" value="1"/>
</dbReference>
<feature type="chain" id="PRO_5026781369" description="VIT domain-containing protein" evidence="3">
    <location>
        <begin position="19"/>
        <end position="1096"/>
    </location>
</feature>
<feature type="region of interest" description="Disordered" evidence="2">
    <location>
        <begin position="619"/>
        <end position="783"/>
    </location>
</feature>
<dbReference type="Pfam" id="PF08487">
    <property type="entry name" value="VIT"/>
    <property type="match status" value="1"/>
</dbReference>
<dbReference type="SUPFAM" id="SSF53300">
    <property type="entry name" value="vWA-like"/>
    <property type="match status" value="1"/>
</dbReference>
<dbReference type="PANTHER" id="PTHR45737">
    <property type="entry name" value="VON WILLEBRAND FACTOR A DOMAIN-CONTAINING PROTEIN 5A"/>
    <property type="match status" value="1"/>
</dbReference>
<evidence type="ECO:0000256" key="1">
    <source>
        <dbReference type="PROSITE-ProRule" id="PRU00339"/>
    </source>
</evidence>
<dbReference type="Proteomes" id="UP000440224">
    <property type="component" value="Unassembled WGS sequence"/>
</dbReference>
<dbReference type="EMBL" id="WJIE01000005">
    <property type="protein sequence ID" value="MRG94224.1"/>
    <property type="molecule type" value="Genomic_DNA"/>
</dbReference>
<feature type="compositionally biased region" description="Basic and acidic residues" evidence="2">
    <location>
        <begin position="758"/>
        <end position="769"/>
    </location>
</feature>
<dbReference type="InterPro" id="IPR019734">
    <property type="entry name" value="TPR_rpt"/>
</dbReference>
<dbReference type="RefSeq" id="WP_153821038.1">
    <property type="nucleotide sequence ID" value="NZ_WJIE01000005.1"/>
</dbReference>
<evidence type="ECO:0000256" key="3">
    <source>
        <dbReference type="SAM" id="SignalP"/>
    </source>
</evidence>
<name>A0A6N7PVW9_9BACT</name>
<dbReference type="PANTHER" id="PTHR45737:SF6">
    <property type="entry name" value="VON WILLEBRAND FACTOR A DOMAIN-CONTAINING PROTEIN 5A"/>
    <property type="match status" value="1"/>
</dbReference>
<feature type="compositionally biased region" description="Pro residues" evidence="2">
    <location>
        <begin position="668"/>
        <end position="679"/>
    </location>
</feature>
<organism evidence="5 6">
    <name type="scientific">Polyangium spumosum</name>
    <dbReference type="NCBI Taxonomy" id="889282"/>
    <lineage>
        <taxon>Bacteria</taxon>
        <taxon>Pseudomonadati</taxon>
        <taxon>Myxococcota</taxon>
        <taxon>Polyangia</taxon>
        <taxon>Polyangiales</taxon>
        <taxon>Polyangiaceae</taxon>
        <taxon>Polyangium</taxon>
    </lineage>
</organism>
<feature type="signal peptide" evidence="3">
    <location>
        <begin position="1"/>
        <end position="18"/>
    </location>
</feature>
<dbReference type="InterPro" id="IPR036465">
    <property type="entry name" value="vWFA_dom_sf"/>
</dbReference>
<feature type="compositionally biased region" description="Basic and acidic residues" evidence="2">
    <location>
        <begin position="682"/>
        <end position="691"/>
    </location>
</feature>
<evidence type="ECO:0000313" key="5">
    <source>
        <dbReference type="EMBL" id="MRG94224.1"/>
    </source>
</evidence>